<comment type="caution">
    <text evidence="5">The sequence shown here is derived from an EMBL/GenBank/DDBJ whole genome shotgun (WGS) entry which is preliminary data.</text>
</comment>
<dbReference type="RefSeq" id="WP_038017212.1">
    <property type="nucleotide sequence ID" value="NZ_JPKR02000001.1"/>
</dbReference>
<reference evidence="5" key="1">
    <citation type="submission" date="2014-12" db="EMBL/GenBank/DDBJ databases">
        <title>The draft genome of the Tatumella morbirosei type strain, LMG23360T isolated from pineapple rot.</title>
        <authorList>
            <person name="Smits T.H."/>
            <person name="Palmer M."/>
            <person name="Venter S.N."/>
            <person name="Duffy B."/>
            <person name="Steenkamp E.T."/>
            <person name="Chan W.Y."/>
            <person name="Coutinho T.A."/>
            <person name="Coetzee M.P."/>
            <person name="De Maayer P."/>
        </authorList>
    </citation>
    <scope>NUCLEOTIDE SEQUENCE [LARGE SCALE GENOMIC DNA]</scope>
    <source>
        <strain evidence="5">LMG 23360</strain>
    </source>
</reference>
<evidence type="ECO:0000256" key="3">
    <source>
        <dbReference type="PIRNR" id="PIRNR001365"/>
    </source>
</evidence>
<dbReference type="PANTHER" id="PTHR12128">
    <property type="entry name" value="DIHYDRODIPICOLINATE SYNTHASE"/>
    <property type="match status" value="1"/>
</dbReference>
<dbReference type="Gene3D" id="3.20.20.70">
    <property type="entry name" value="Aldolase class I"/>
    <property type="match status" value="1"/>
</dbReference>
<organism evidence="5 6">
    <name type="scientific">Tatumella morbirosei</name>
    <dbReference type="NCBI Taxonomy" id="642227"/>
    <lineage>
        <taxon>Bacteria</taxon>
        <taxon>Pseudomonadati</taxon>
        <taxon>Pseudomonadota</taxon>
        <taxon>Gammaproteobacteria</taxon>
        <taxon>Enterobacterales</taxon>
        <taxon>Erwiniaceae</taxon>
        <taxon>Tatumella</taxon>
    </lineage>
</organism>
<accession>A0A095TJ54</accession>
<evidence type="ECO:0000256" key="4">
    <source>
        <dbReference type="PIRSR" id="PIRSR001365-1"/>
    </source>
</evidence>
<dbReference type="CDD" id="cd00408">
    <property type="entry name" value="DHDPS-like"/>
    <property type="match status" value="1"/>
</dbReference>
<gene>
    <name evidence="5" type="ORF">HA49_04565</name>
</gene>
<dbReference type="InterPro" id="IPR013785">
    <property type="entry name" value="Aldolase_TIM"/>
</dbReference>
<dbReference type="SMART" id="SM01130">
    <property type="entry name" value="DHDPS"/>
    <property type="match status" value="1"/>
</dbReference>
<dbReference type="AlphaFoldDB" id="A0A095TJ54"/>
<dbReference type="eggNOG" id="COG0329">
    <property type="taxonomic scope" value="Bacteria"/>
</dbReference>
<protein>
    <submittedName>
        <fullName evidence="5">Dihydrodipicolinate synthetase</fullName>
    </submittedName>
</protein>
<dbReference type="PANTHER" id="PTHR12128:SF66">
    <property type="entry name" value="4-HYDROXY-2-OXOGLUTARATE ALDOLASE, MITOCHONDRIAL"/>
    <property type="match status" value="1"/>
</dbReference>
<feature type="active site" description="Schiff-base intermediate with substrate" evidence="4">
    <location>
        <position position="168"/>
    </location>
</feature>
<dbReference type="Pfam" id="PF00701">
    <property type="entry name" value="DHDPS"/>
    <property type="match status" value="1"/>
</dbReference>
<dbReference type="EMBL" id="JPKR02000001">
    <property type="protein sequence ID" value="KGD76762.1"/>
    <property type="molecule type" value="Genomic_DNA"/>
</dbReference>
<proteinExistence type="inferred from homology"/>
<evidence type="ECO:0000313" key="6">
    <source>
        <dbReference type="Proteomes" id="UP000029577"/>
    </source>
</evidence>
<keyword evidence="2 3" id="KW-0456">Lyase</keyword>
<evidence type="ECO:0000313" key="5">
    <source>
        <dbReference type="EMBL" id="KGD76762.1"/>
    </source>
</evidence>
<comment type="similarity">
    <text evidence="1 3">Belongs to the DapA family.</text>
</comment>
<dbReference type="PIRSF" id="PIRSF001365">
    <property type="entry name" value="DHDPS"/>
    <property type="match status" value="1"/>
</dbReference>
<dbReference type="OrthoDB" id="199953at2"/>
<dbReference type="PRINTS" id="PR00146">
    <property type="entry name" value="DHPICSNTHASE"/>
</dbReference>
<dbReference type="STRING" id="642227.HA49_04565"/>
<sequence>MKDINESRERLKGIFNITVTPFTPQGEPDFNALCENIERVIGLGYDGILIGGTYGEFPVMSLAERRELFVRVMECVQDRIPVMLCSASSDPRDARDLTVLAGELGGLPMVTAPYVSEITDDQIINYFREMAPLSVTGILVYNAPGIGITLSPALLEKLADIPGVVGIKQGDLNPTAIDQIANRLKGRLRLFCASDLAFTGPMMAGFDGISTTNSGALPELILATYRALEQGDAATARDLHQLWFDYRQLARQHGQPQLVKAAMALRGFNGGTVRAPLQPVSAQAVEALTGVMKALASDPRSGVTLAG</sequence>
<keyword evidence="6" id="KW-1185">Reference proteome</keyword>
<evidence type="ECO:0000256" key="1">
    <source>
        <dbReference type="ARBA" id="ARBA00007592"/>
    </source>
</evidence>
<name>A0A095TJ54_9GAMM</name>
<dbReference type="GO" id="GO:0008840">
    <property type="term" value="F:4-hydroxy-tetrahydrodipicolinate synthase activity"/>
    <property type="evidence" value="ECO:0007669"/>
    <property type="project" value="TreeGrafter"/>
</dbReference>
<evidence type="ECO:0000256" key="2">
    <source>
        <dbReference type="ARBA" id="ARBA00023239"/>
    </source>
</evidence>
<dbReference type="InterPro" id="IPR002220">
    <property type="entry name" value="DapA-like"/>
</dbReference>
<feature type="active site" description="Proton donor/acceptor" evidence="4">
    <location>
        <position position="141"/>
    </location>
</feature>
<dbReference type="SUPFAM" id="SSF51569">
    <property type="entry name" value="Aldolase"/>
    <property type="match status" value="1"/>
</dbReference>
<dbReference type="Proteomes" id="UP000029577">
    <property type="component" value="Unassembled WGS sequence"/>
</dbReference>